<reference evidence="13 14" key="1">
    <citation type="journal article" date="2016" name="Mol. Biol. Evol.">
        <title>Comparative Genomics of Early-Diverging Mushroom-Forming Fungi Provides Insights into the Origins of Lignocellulose Decay Capabilities.</title>
        <authorList>
            <person name="Nagy L.G."/>
            <person name="Riley R."/>
            <person name="Tritt A."/>
            <person name="Adam C."/>
            <person name="Daum C."/>
            <person name="Floudas D."/>
            <person name="Sun H."/>
            <person name="Yadav J.S."/>
            <person name="Pangilinan J."/>
            <person name="Larsson K.H."/>
            <person name="Matsuura K."/>
            <person name="Barry K."/>
            <person name="Labutti K."/>
            <person name="Kuo R."/>
            <person name="Ohm R.A."/>
            <person name="Bhattacharya S.S."/>
            <person name="Shirouzu T."/>
            <person name="Yoshinaga Y."/>
            <person name="Martin F.M."/>
            <person name="Grigoriev I.V."/>
            <person name="Hibbett D.S."/>
        </authorList>
    </citation>
    <scope>NUCLEOTIDE SEQUENCE [LARGE SCALE GENOMIC DNA]</scope>
    <source>
        <strain evidence="13 14">HHB12029</strain>
    </source>
</reference>
<feature type="active site" description="Proton donor" evidence="10">
    <location>
        <position position="194"/>
    </location>
</feature>
<dbReference type="InterPro" id="IPR012341">
    <property type="entry name" value="6hp_glycosidase-like_sf"/>
</dbReference>
<evidence type="ECO:0000256" key="4">
    <source>
        <dbReference type="ARBA" id="ARBA00022801"/>
    </source>
</evidence>
<accession>A0A166BNP2</accession>
<evidence type="ECO:0000256" key="8">
    <source>
        <dbReference type="ARBA" id="ARBA00023326"/>
    </source>
</evidence>
<dbReference type="FunCoup" id="A0A166BNP2">
    <property type="interactions" value="79"/>
</dbReference>
<protein>
    <recommendedName>
        <fullName evidence="9">Glucoamylase</fullName>
        <ecNumber evidence="9">3.2.1.3</ecNumber>
    </recommendedName>
    <alternativeName>
        <fullName evidence="9">1,4-alpha-D-glucan glucohydrolase</fullName>
    </alternativeName>
    <alternativeName>
        <fullName evidence="9">Glucan 1,4-alpha-glucosidase</fullName>
    </alternativeName>
</protein>
<dbReference type="InterPro" id="IPR008928">
    <property type="entry name" value="6-hairpin_glycosidase_sf"/>
</dbReference>
<dbReference type="SMART" id="SM01065">
    <property type="entry name" value="CBM_2"/>
    <property type="match status" value="1"/>
</dbReference>
<dbReference type="CDD" id="cd05808">
    <property type="entry name" value="CBM20_alpha_amylase"/>
    <property type="match status" value="1"/>
</dbReference>
<dbReference type="InParanoid" id="A0A166BNP2"/>
<dbReference type="GO" id="GO:0000324">
    <property type="term" value="C:fungal-type vacuole"/>
    <property type="evidence" value="ECO:0007669"/>
    <property type="project" value="TreeGrafter"/>
</dbReference>
<keyword evidence="3" id="KW-0732">Signal</keyword>
<dbReference type="PRINTS" id="PR00736">
    <property type="entry name" value="GLHYDRLASE15"/>
</dbReference>
<keyword evidence="8 9" id="KW-0624">Polysaccharide degradation</keyword>
<dbReference type="OrthoDB" id="6123450at2759"/>
<dbReference type="SUPFAM" id="SSF48208">
    <property type="entry name" value="Six-hairpin glycosidases"/>
    <property type="match status" value="1"/>
</dbReference>
<dbReference type="SUPFAM" id="SSF49452">
    <property type="entry name" value="Starch-binding domain-like"/>
    <property type="match status" value="1"/>
</dbReference>
<dbReference type="GO" id="GO:0000272">
    <property type="term" value="P:polysaccharide catabolic process"/>
    <property type="evidence" value="ECO:0007669"/>
    <property type="project" value="UniProtKB-KW"/>
</dbReference>
<evidence type="ECO:0000256" key="2">
    <source>
        <dbReference type="ARBA" id="ARBA00006188"/>
    </source>
</evidence>
<dbReference type="FunFam" id="1.50.10.10:FF:000018">
    <property type="entry name" value="Glucoamylase"/>
    <property type="match status" value="1"/>
</dbReference>
<dbReference type="Gene3D" id="1.50.10.10">
    <property type="match status" value="1"/>
</dbReference>
<dbReference type="Gene3D" id="2.60.40.10">
    <property type="entry name" value="Immunoglobulins"/>
    <property type="match status" value="1"/>
</dbReference>
<dbReference type="InterPro" id="IPR013784">
    <property type="entry name" value="Carb-bd-like_fold"/>
</dbReference>
<keyword evidence="14" id="KW-1185">Reference proteome</keyword>
<dbReference type="PANTHER" id="PTHR31616">
    <property type="entry name" value="TREHALASE"/>
    <property type="match status" value="1"/>
</dbReference>
<evidence type="ECO:0000313" key="14">
    <source>
        <dbReference type="Proteomes" id="UP000077266"/>
    </source>
</evidence>
<keyword evidence="4 9" id="KW-0378">Hydrolase</keyword>
<evidence type="ECO:0000256" key="1">
    <source>
        <dbReference type="ARBA" id="ARBA00001863"/>
    </source>
</evidence>
<dbReference type="InterPro" id="IPR011613">
    <property type="entry name" value="GH15-like"/>
</dbReference>
<dbReference type="EC" id="3.2.1.3" evidence="9"/>
<comment type="catalytic activity">
    <reaction evidence="1 9">
        <text>Hydrolysis of terminal (1-&gt;4)-linked alpha-D-glucose residues successively from non-reducing ends of the chains with release of beta-D-glucose.</text>
        <dbReference type="EC" id="3.2.1.3"/>
    </reaction>
</comment>
<dbReference type="PROSITE" id="PS51166">
    <property type="entry name" value="CBM20"/>
    <property type="match status" value="1"/>
</dbReference>
<feature type="binding site" evidence="11">
    <location>
        <position position="135"/>
    </location>
    <ligand>
        <name>substrate</name>
    </ligand>
</feature>
<dbReference type="STRING" id="1314781.A0A166BNP2"/>
<sequence length="573" mass="61404">MCSTVYGRLDATPYERAVDDYVASEGPIALAGLLANIGPSGSKSQGAKPGIVVASPSLTDPDYVFAWIRDSALVFKALIDRFTDGRDSTRLPLILQYVQSQSNLQNTDNPSGAARGLGLAEPKFEINETAFTGAWGRPQRDGPALRSTALITLANWFIAQGNTSYVTSTLFPMITLDLNYVATYWNDQTFDLWEEVQGHSFFTTAVQHRALREGIALAQKLNSTANVASWTSEAANVLCTLQSYWQPSNAFILSNTNSGRSGIDVNSILTSVHTFSSNAGCDAVTFQPCSDKALAGHFAVVNSFRGSLYSINSGRASTAAVAIGRYKEDSYFGGNPWYLATFAAAEQLYLALSTWNSQKSITVTAISQPFFAQFIPGIAAGTYASTTSTFTTLTSAIRTYADGFIAINQQYTPANGGLAEQFSKSNGTPLSAVDLTWSYASALTAFDRRAGVLPAAWPAAGLTVPSGSSCGDSSTTLSSVTFNVNAQTVLGENIYLTGSVAELRNWSPDNAIGPLSNPNYPIWTVTVQVPANQTIEYKYIRKNGGSVVWESDPNRSFRSATTGGSVTLNDVWK</sequence>
<dbReference type="GO" id="GO:0004339">
    <property type="term" value="F:glucan 1,4-alpha-glucosidase activity"/>
    <property type="evidence" value="ECO:0007669"/>
    <property type="project" value="UniProtKB-EC"/>
</dbReference>
<keyword evidence="7 9" id="KW-0326">Glycosidase</keyword>
<organism evidence="13 14">
    <name type="scientific">Exidia glandulosa HHB12029</name>
    <dbReference type="NCBI Taxonomy" id="1314781"/>
    <lineage>
        <taxon>Eukaryota</taxon>
        <taxon>Fungi</taxon>
        <taxon>Dikarya</taxon>
        <taxon>Basidiomycota</taxon>
        <taxon>Agaricomycotina</taxon>
        <taxon>Agaricomycetes</taxon>
        <taxon>Auriculariales</taxon>
        <taxon>Exidiaceae</taxon>
        <taxon>Exidia</taxon>
    </lineage>
</organism>
<keyword evidence="5" id="KW-0325">Glycoprotein</keyword>
<dbReference type="InterPro" id="IPR013783">
    <property type="entry name" value="Ig-like_fold"/>
</dbReference>
<dbReference type="GO" id="GO:2001070">
    <property type="term" value="F:starch binding"/>
    <property type="evidence" value="ECO:0007669"/>
    <property type="project" value="InterPro"/>
</dbReference>
<evidence type="ECO:0000259" key="12">
    <source>
        <dbReference type="PROSITE" id="PS51166"/>
    </source>
</evidence>
<dbReference type="AlphaFoldDB" id="A0A166BNP2"/>
<dbReference type="Pfam" id="PF00686">
    <property type="entry name" value="CBM_20"/>
    <property type="match status" value="1"/>
</dbReference>
<dbReference type="PIRSF" id="PIRSF001031">
    <property type="entry name" value="Glu-a-glcsd_SBD"/>
    <property type="match status" value="1"/>
</dbReference>
<keyword evidence="6 9" id="KW-0119">Carbohydrate metabolism</keyword>
<comment type="similarity">
    <text evidence="2 9">Belongs to the glycosyl hydrolase 15 family.</text>
</comment>
<dbReference type="InterPro" id="IPR008291">
    <property type="entry name" value="Glucoamylase_SBD"/>
</dbReference>
<gene>
    <name evidence="13" type="ORF">EXIGLDRAFT_738120</name>
</gene>
<evidence type="ECO:0000313" key="13">
    <source>
        <dbReference type="EMBL" id="KZW02770.1"/>
    </source>
</evidence>
<feature type="active site" description="Proton acceptor" evidence="10">
    <location>
        <position position="191"/>
    </location>
</feature>
<dbReference type="InterPro" id="IPR000165">
    <property type="entry name" value="Glucoamylase"/>
</dbReference>
<dbReference type="EMBL" id="KV425886">
    <property type="protein sequence ID" value="KZW02770.1"/>
    <property type="molecule type" value="Genomic_DNA"/>
</dbReference>
<dbReference type="Proteomes" id="UP000077266">
    <property type="component" value="Unassembled WGS sequence"/>
</dbReference>
<proteinExistence type="inferred from homology"/>
<evidence type="ECO:0000256" key="10">
    <source>
        <dbReference type="PIRSR" id="PIRSR001031-1"/>
    </source>
</evidence>
<feature type="domain" description="CBM20" evidence="12">
    <location>
        <begin position="472"/>
        <end position="573"/>
    </location>
</feature>
<evidence type="ECO:0000256" key="9">
    <source>
        <dbReference type="PIRNR" id="PIRNR001031"/>
    </source>
</evidence>
<evidence type="ECO:0000256" key="6">
    <source>
        <dbReference type="ARBA" id="ARBA00023277"/>
    </source>
</evidence>
<evidence type="ECO:0000256" key="5">
    <source>
        <dbReference type="ARBA" id="ARBA00023180"/>
    </source>
</evidence>
<dbReference type="InterPro" id="IPR002044">
    <property type="entry name" value="CBM20"/>
</dbReference>
<dbReference type="PANTHER" id="PTHR31616:SF12">
    <property type="entry name" value="GLUCOAMYLASE"/>
    <property type="match status" value="1"/>
</dbReference>
<evidence type="ECO:0000256" key="11">
    <source>
        <dbReference type="PIRSR" id="PIRSR001031-2"/>
    </source>
</evidence>
<evidence type="ECO:0000256" key="3">
    <source>
        <dbReference type="ARBA" id="ARBA00022729"/>
    </source>
</evidence>
<name>A0A166BNP2_EXIGL</name>
<evidence type="ECO:0000256" key="7">
    <source>
        <dbReference type="ARBA" id="ARBA00023295"/>
    </source>
</evidence>
<dbReference type="Pfam" id="PF00723">
    <property type="entry name" value="Glyco_hydro_15"/>
    <property type="match status" value="1"/>
</dbReference>